<dbReference type="GO" id="GO:0005856">
    <property type="term" value="C:cytoskeleton"/>
    <property type="evidence" value="ECO:0007669"/>
    <property type="project" value="UniProtKB-SubCell"/>
</dbReference>
<dbReference type="Pfam" id="PF00022">
    <property type="entry name" value="Actin"/>
    <property type="match status" value="1"/>
</dbReference>
<dbReference type="EMBL" id="JYDO01000011">
    <property type="protein sequence ID" value="KRZ78629.1"/>
    <property type="molecule type" value="Genomic_DNA"/>
</dbReference>
<dbReference type="InterPro" id="IPR043129">
    <property type="entry name" value="ATPase_NBD"/>
</dbReference>
<keyword evidence="3" id="KW-0547">Nucleotide-binding</keyword>
<dbReference type="AlphaFoldDB" id="A0A0V1N4C7"/>
<reference evidence="6 7" key="1">
    <citation type="submission" date="2015-01" db="EMBL/GenBank/DDBJ databases">
        <title>Evolution of Trichinella species and genotypes.</title>
        <authorList>
            <person name="Korhonen P.K."/>
            <person name="Edoardo P."/>
            <person name="Giuseppe L.R."/>
            <person name="Gasser R.B."/>
        </authorList>
    </citation>
    <scope>NUCLEOTIDE SEQUENCE [LARGE SCALE GENOMIC DNA]</scope>
    <source>
        <strain evidence="6">ISS1980</strain>
    </source>
</reference>
<dbReference type="Gene3D" id="3.30.420.40">
    <property type="match status" value="1"/>
</dbReference>
<dbReference type="SUPFAM" id="SSF53067">
    <property type="entry name" value="Actin-like ATPase domain"/>
    <property type="match status" value="1"/>
</dbReference>
<evidence type="ECO:0000256" key="1">
    <source>
        <dbReference type="ARBA" id="ARBA00004245"/>
    </source>
</evidence>
<comment type="subcellular location">
    <subcellularLocation>
        <location evidence="1">Cytoplasm</location>
        <location evidence="1">Cytoskeleton</location>
    </subcellularLocation>
</comment>
<dbReference type="GO" id="GO:0005524">
    <property type="term" value="F:ATP binding"/>
    <property type="evidence" value="ECO:0007669"/>
    <property type="project" value="UniProtKB-KW"/>
</dbReference>
<evidence type="ECO:0000313" key="6">
    <source>
        <dbReference type="EMBL" id="KRZ78629.1"/>
    </source>
</evidence>
<keyword evidence="4" id="KW-0067">ATP-binding</keyword>
<evidence type="ECO:0000256" key="2">
    <source>
        <dbReference type="ARBA" id="ARBA00022490"/>
    </source>
</evidence>
<evidence type="ECO:0000256" key="5">
    <source>
        <dbReference type="ARBA" id="ARBA00023212"/>
    </source>
</evidence>
<dbReference type="Proteomes" id="UP000054843">
    <property type="component" value="Unassembled WGS sequence"/>
</dbReference>
<protein>
    <submittedName>
        <fullName evidence="6">Actin, cytoplasmic type 5</fullName>
    </submittedName>
</protein>
<dbReference type="PANTHER" id="PTHR11937">
    <property type="entry name" value="ACTIN"/>
    <property type="match status" value="1"/>
</dbReference>
<dbReference type="STRING" id="268474.A0A0V1N4C7"/>
<keyword evidence="5" id="KW-0206">Cytoskeleton</keyword>
<dbReference type="OrthoDB" id="5132116at2759"/>
<evidence type="ECO:0000256" key="4">
    <source>
        <dbReference type="ARBA" id="ARBA00022840"/>
    </source>
</evidence>
<gene>
    <name evidence="6" type="ORF">T10_11720</name>
</gene>
<accession>A0A0V1N4C7</accession>
<comment type="caution">
    <text evidence="6">The sequence shown here is derived from an EMBL/GenBank/DDBJ whole genome shotgun (WGS) entry which is preliminary data.</text>
</comment>
<evidence type="ECO:0000313" key="7">
    <source>
        <dbReference type="Proteomes" id="UP000054843"/>
    </source>
</evidence>
<feature type="non-terminal residue" evidence="6">
    <location>
        <position position="103"/>
    </location>
</feature>
<dbReference type="FunFam" id="3.30.420.40:FF:000148">
    <property type="entry name" value="Actin, alpha skeletal muscle"/>
    <property type="match status" value="1"/>
</dbReference>
<dbReference type="PRINTS" id="PR00190">
    <property type="entry name" value="ACTIN"/>
</dbReference>
<organism evidence="6 7">
    <name type="scientific">Trichinella papuae</name>
    <dbReference type="NCBI Taxonomy" id="268474"/>
    <lineage>
        <taxon>Eukaryota</taxon>
        <taxon>Metazoa</taxon>
        <taxon>Ecdysozoa</taxon>
        <taxon>Nematoda</taxon>
        <taxon>Enoplea</taxon>
        <taxon>Dorylaimia</taxon>
        <taxon>Trichinellida</taxon>
        <taxon>Trichinellidae</taxon>
        <taxon>Trichinella</taxon>
    </lineage>
</organism>
<proteinExistence type="predicted"/>
<evidence type="ECO:0000256" key="3">
    <source>
        <dbReference type="ARBA" id="ARBA00022741"/>
    </source>
</evidence>
<dbReference type="InterPro" id="IPR004000">
    <property type="entry name" value="Actin"/>
</dbReference>
<keyword evidence="2" id="KW-0963">Cytoplasm</keyword>
<keyword evidence="7" id="KW-1185">Reference proteome</keyword>
<sequence>MDPEFIRPLVIDNGSGVFKAGFAGDDAPLAVFPSIIGRPLHQGVMIGGAKKGSYVGHEAQNIRGLLSLKYPIEHGIVTNWNDMEIMWHHAFYNELRVSPKEHP</sequence>
<dbReference type="Gene3D" id="2.30.36.70">
    <property type="entry name" value="Actin, Chain A, domain 2"/>
    <property type="match status" value="1"/>
</dbReference>
<name>A0A0V1N4C7_9BILA</name>